<accession>A0A915K0F2</accession>
<evidence type="ECO:0000313" key="2">
    <source>
        <dbReference type="WBParaSite" id="nRc.2.0.1.t31685-RA"/>
    </source>
</evidence>
<dbReference type="AlphaFoldDB" id="A0A915K0F2"/>
<dbReference type="Proteomes" id="UP000887565">
    <property type="component" value="Unplaced"/>
</dbReference>
<evidence type="ECO:0000313" key="1">
    <source>
        <dbReference type="Proteomes" id="UP000887565"/>
    </source>
</evidence>
<protein>
    <submittedName>
        <fullName evidence="2">Transposase</fullName>
    </submittedName>
</protein>
<dbReference type="WBParaSite" id="nRc.2.0.1.t31685-RA">
    <property type="protein sequence ID" value="nRc.2.0.1.t31685-RA"/>
    <property type="gene ID" value="nRc.2.0.1.g31685"/>
</dbReference>
<keyword evidence="1" id="KW-1185">Reference proteome</keyword>
<name>A0A915K0F2_ROMCU</name>
<reference evidence="2" key="1">
    <citation type="submission" date="2022-11" db="UniProtKB">
        <authorList>
            <consortium name="WormBaseParasite"/>
        </authorList>
    </citation>
    <scope>IDENTIFICATION</scope>
</reference>
<proteinExistence type="predicted"/>
<organism evidence="1 2">
    <name type="scientific">Romanomermis culicivorax</name>
    <name type="common">Nematode worm</name>
    <dbReference type="NCBI Taxonomy" id="13658"/>
    <lineage>
        <taxon>Eukaryota</taxon>
        <taxon>Metazoa</taxon>
        <taxon>Ecdysozoa</taxon>
        <taxon>Nematoda</taxon>
        <taxon>Enoplea</taxon>
        <taxon>Dorylaimia</taxon>
        <taxon>Mermithida</taxon>
        <taxon>Mermithoidea</taxon>
        <taxon>Mermithidae</taxon>
        <taxon>Romanomermis</taxon>
    </lineage>
</organism>
<sequence length="135" mass="15879">MILTKVQLRQQEIYDNEVKCSVCEMNRSDRKNDWASGKLLSEWHKMIFKRHARILCFNAQNATVEGGFSLLSRIRTKLCNRLSVPVIDMLLRLRLSTANYQDFDFHHASQCYGESKLNISTQWKWKKGNQLELVD</sequence>